<dbReference type="PATRIC" id="fig|1401659.3.peg.1518"/>
<dbReference type="InterPro" id="IPR006379">
    <property type="entry name" value="HAD-SF_hydro_IIB"/>
</dbReference>
<evidence type="ECO:0000313" key="4">
    <source>
        <dbReference type="EMBL" id="AHB69890.1"/>
    </source>
</evidence>
<dbReference type="GO" id="GO:0000287">
    <property type="term" value="F:magnesium ion binding"/>
    <property type="evidence" value="ECO:0007669"/>
    <property type="project" value="TreeGrafter"/>
</dbReference>
<organism evidence="4 5">
    <name type="scientific">Cronobacter malonaticus</name>
    <dbReference type="NCBI Taxonomy" id="413503"/>
    <lineage>
        <taxon>Bacteria</taxon>
        <taxon>Pseudomonadati</taxon>
        <taxon>Pseudomonadota</taxon>
        <taxon>Gammaproteobacteria</taxon>
        <taxon>Enterobacterales</taxon>
        <taxon>Enterobacteriaceae</taxon>
        <taxon>Cronobacter</taxon>
    </lineage>
</organism>
<dbReference type="Gene3D" id="3.30.980.20">
    <property type="entry name" value="Putative mannosyl-3-phosphoglycerate phosphatase, domain 2"/>
    <property type="match status" value="1"/>
</dbReference>
<dbReference type="Proteomes" id="UP000018545">
    <property type="component" value="Chromosome"/>
</dbReference>
<dbReference type="EMBL" id="CP006731">
    <property type="protein sequence ID" value="AHB69890.1"/>
    <property type="molecule type" value="Genomic_DNA"/>
</dbReference>
<dbReference type="Gene3D" id="3.40.50.1000">
    <property type="entry name" value="HAD superfamily/HAD-like"/>
    <property type="match status" value="1"/>
</dbReference>
<evidence type="ECO:0000313" key="5">
    <source>
        <dbReference type="Proteomes" id="UP000018545"/>
    </source>
</evidence>
<dbReference type="Pfam" id="PF08282">
    <property type="entry name" value="Hydrolase_3"/>
    <property type="match status" value="1"/>
</dbReference>
<reference evidence="4 5" key="1">
    <citation type="journal article" date="2014" name="Genome Announc.">
        <title>Complete Genome Sequence of Cronobacter sakazakii Strain CMCC 45402.</title>
        <authorList>
            <person name="Zhao Z."/>
            <person name="Wang L."/>
            <person name="Wang B."/>
            <person name="Liang H."/>
            <person name="Ye Q."/>
            <person name="Zeng M."/>
        </authorList>
    </citation>
    <scope>NUCLEOTIDE SEQUENCE [LARGE SCALE GENOMIC DNA]</scope>
    <source>
        <strain evidence="5">45402</strain>
    </source>
</reference>
<dbReference type="HOGENOM" id="CLU_063016_0_0_6"/>
<dbReference type="KEGG" id="csi:P262_02152"/>
<proteinExistence type="predicted"/>
<keyword evidence="2" id="KW-0378">Hydrolase</keyword>
<dbReference type="SUPFAM" id="SSF56784">
    <property type="entry name" value="HAD-like"/>
    <property type="match status" value="1"/>
</dbReference>
<dbReference type="SFLD" id="SFLDG01142">
    <property type="entry name" value="C2.B.2:_Mannosyl-3-phosphoglyc"/>
    <property type="match status" value="1"/>
</dbReference>
<evidence type="ECO:0000256" key="1">
    <source>
        <dbReference type="ARBA" id="ARBA00022723"/>
    </source>
</evidence>
<dbReference type="GO" id="GO:0051479">
    <property type="term" value="P:mannosylglycerate biosynthetic process"/>
    <property type="evidence" value="ECO:0007669"/>
    <property type="project" value="InterPro"/>
</dbReference>
<name>V5TYV1_9ENTR</name>
<keyword evidence="1" id="KW-0479">Metal-binding</keyword>
<protein>
    <submittedName>
        <fullName evidence="4">Mannosyl-3-phosphoglycerate phosphatase</fullName>
    </submittedName>
</protein>
<gene>
    <name evidence="4" type="ORF">P262_02152</name>
</gene>
<dbReference type="NCBIfam" id="TIGR01484">
    <property type="entry name" value="HAD-SF-IIB"/>
    <property type="match status" value="1"/>
</dbReference>
<keyword evidence="3" id="KW-0460">Magnesium</keyword>
<dbReference type="PANTHER" id="PTHR10000:SF8">
    <property type="entry name" value="HAD SUPERFAMILY HYDROLASE-LIKE, TYPE 3"/>
    <property type="match status" value="1"/>
</dbReference>
<dbReference type="InterPro" id="IPR023214">
    <property type="entry name" value="HAD_sf"/>
</dbReference>
<dbReference type="GO" id="GO:0005829">
    <property type="term" value="C:cytosol"/>
    <property type="evidence" value="ECO:0007669"/>
    <property type="project" value="TreeGrafter"/>
</dbReference>
<evidence type="ECO:0000256" key="2">
    <source>
        <dbReference type="ARBA" id="ARBA00022801"/>
    </source>
</evidence>
<dbReference type="AlphaFoldDB" id="V5TYV1"/>
<dbReference type="CDD" id="cd07507">
    <property type="entry name" value="HAD_Pase"/>
    <property type="match status" value="1"/>
</dbReference>
<dbReference type="GO" id="GO:0050531">
    <property type="term" value="F:mannosyl-3-phosphoglycerate phosphatase activity"/>
    <property type="evidence" value="ECO:0007669"/>
    <property type="project" value="InterPro"/>
</dbReference>
<sequence>MRLFLANRAGGSAQKGANMAHLNDDLLVITDLDGTLLDPNTHEWEPAQSWLARLTDHQVPVILSSTKTAAEIIAIQDALGLSGQPFIAENGAIIQLDAAWEDSPDFPRLLNGVPHDDILAVINRLRNEHGYKLFCFSDVDEKTIAEWTGFSPKLAAMAKLLEASETVIWRDSDENLARFTASLEALGLMMIEGGRFWHVLDARGGKGQAVNWLKEQYRKREGKLRTTLGLGDGPDDASLLDNVDLAVVVKGLSRQGVMLKHDDPDRVYRTTESGPAGFREGLDHFLDKA</sequence>
<dbReference type="InterPro" id="IPR036412">
    <property type="entry name" value="HAD-like_sf"/>
</dbReference>
<evidence type="ECO:0000256" key="3">
    <source>
        <dbReference type="ARBA" id="ARBA00022842"/>
    </source>
</evidence>
<dbReference type="NCBIfam" id="TIGR01486">
    <property type="entry name" value="HAD-SF-IIB-MPGP"/>
    <property type="match status" value="1"/>
</dbReference>
<dbReference type="SFLD" id="SFLDS00003">
    <property type="entry name" value="Haloacid_Dehalogenase"/>
    <property type="match status" value="1"/>
</dbReference>
<accession>V5TYV1</accession>
<dbReference type="InterPro" id="IPR006381">
    <property type="entry name" value="HAD-SF-IIB-MPGP"/>
</dbReference>
<dbReference type="SFLD" id="SFLDG01140">
    <property type="entry name" value="C2.B:_Phosphomannomutase_and_P"/>
    <property type="match status" value="1"/>
</dbReference>
<dbReference type="NCBIfam" id="NF002976">
    <property type="entry name" value="PRK03669.1"/>
    <property type="match status" value="1"/>
</dbReference>
<dbReference type="PANTHER" id="PTHR10000">
    <property type="entry name" value="PHOSPHOSERINE PHOSPHATASE"/>
    <property type="match status" value="1"/>
</dbReference>